<accession>A0ABY5HCP7</accession>
<dbReference type="Pfam" id="PF03466">
    <property type="entry name" value="LysR_substrate"/>
    <property type="match status" value="1"/>
</dbReference>
<dbReference type="InterPro" id="IPR000847">
    <property type="entry name" value="LysR_HTH_N"/>
</dbReference>
<name>A0ABY5HCP7_9GAMM</name>
<dbReference type="PROSITE" id="PS50931">
    <property type="entry name" value="HTH_LYSR"/>
    <property type="match status" value="1"/>
</dbReference>
<dbReference type="InterPro" id="IPR036388">
    <property type="entry name" value="WH-like_DNA-bd_sf"/>
</dbReference>
<reference evidence="6" key="1">
    <citation type="submission" date="2021-04" db="EMBL/GenBank/DDBJ databases">
        <title>Oceanospirillales bacteria with DddD are important DMSP degraders in coastal seawater.</title>
        <authorList>
            <person name="Liu J."/>
        </authorList>
    </citation>
    <scope>NUCLEOTIDE SEQUENCE</scope>
    <source>
        <strain evidence="6">D13-1</strain>
    </source>
</reference>
<dbReference type="Gene3D" id="1.10.10.10">
    <property type="entry name" value="Winged helix-like DNA-binding domain superfamily/Winged helix DNA-binding domain"/>
    <property type="match status" value="1"/>
</dbReference>
<keyword evidence="3" id="KW-0238">DNA-binding</keyword>
<dbReference type="NCBIfam" id="TIGR02424">
    <property type="entry name" value="TF_pcaQ"/>
    <property type="match status" value="1"/>
</dbReference>
<feature type="domain" description="HTH lysR-type" evidence="5">
    <location>
        <begin position="6"/>
        <end position="63"/>
    </location>
</feature>
<dbReference type="InterPro" id="IPR005119">
    <property type="entry name" value="LysR_subst-bd"/>
</dbReference>
<evidence type="ECO:0000256" key="2">
    <source>
        <dbReference type="ARBA" id="ARBA00023015"/>
    </source>
</evidence>
<dbReference type="SUPFAM" id="SSF53850">
    <property type="entry name" value="Periplasmic binding protein-like II"/>
    <property type="match status" value="1"/>
</dbReference>
<dbReference type="InterPro" id="IPR050950">
    <property type="entry name" value="HTH-type_LysR_regulators"/>
</dbReference>
<dbReference type="InterPro" id="IPR036390">
    <property type="entry name" value="WH_DNA-bd_sf"/>
</dbReference>
<dbReference type="PANTHER" id="PTHR30419:SF8">
    <property type="entry name" value="NITROGEN ASSIMILATION TRANSCRIPTIONAL ACTIVATOR-RELATED"/>
    <property type="match status" value="1"/>
</dbReference>
<dbReference type="PRINTS" id="PR00039">
    <property type="entry name" value="HTHLYSR"/>
</dbReference>
<sequence length="320" mass="35052">MLENRIKYRHLQCFLEVARQGSVGGAADVLALTQPAVSKKLKELEEMLGVRLMERSKKGVELTQFGEVFLKYAGASVAALREGTDSISQAQQRGKLRLSIGVLPTVATSVMPKAIQRFRQGGIDVTLNLQTGPNALLLSQLRVGELDLVVGRLAEPELMAGLSFQHLYSEKIAFAVRPEHPLLQSATLNVRDLNAYPILYPPKDSIIAPTVERYLLSQGIGALHDRIETVSDGFGKEYIRQTDAIWIISRGVVAREINDGTFCELPLDTRETLGPVGLTTRADTLPSPALQLLMNAVRDVALAIKSADPETHININIKKP</sequence>
<gene>
    <name evidence="6" type="primary">pcaQ</name>
    <name evidence="6" type="ORF">KDW95_12435</name>
</gene>
<organism evidence="6 7">
    <name type="scientific">Marinobacterium rhizophilum</name>
    <dbReference type="NCBI Taxonomy" id="420402"/>
    <lineage>
        <taxon>Bacteria</taxon>
        <taxon>Pseudomonadati</taxon>
        <taxon>Pseudomonadota</taxon>
        <taxon>Gammaproteobacteria</taxon>
        <taxon>Oceanospirillales</taxon>
        <taxon>Oceanospirillaceae</taxon>
        <taxon>Marinobacterium</taxon>
    </lineage>
</organism>
<protein>
    <submittedName>
        <fullName evidence="6">Pca operon transcription factor PcaQ</fullName>
    </submittedName>
</protein>
<dbReference type="RefSeq" id="WP_255852132.1">
    <property type="nucleotide sequence ID" value="NZ_CP073347.1"/>
</dbReference>
<dbReference type="PANTHER" id="PTHR30419">
    <property type="entry name" value="HTH-TYPE TRANSCRIPTIONAL REGULATOR YBHD"/>
    <property type="match status" value="1"/>
</dbReference>
<evidence type="ECO:0000259" key="5">
    <source>
        <dbReference type="PROSITE" id="PS50931"/>
    </source>
</evidence>
<evidence type="ECO:0000256" key="4">
    <source>
        <dbReference type="ARBA" id="ARBA00023163"/>
    </source>
</evidence>
<comment type="similarity">
    <text evidence="1">Belongs to the LysR transcriptional regulatory family.</text>
</comment>
<keyword evidence="7" id="KW-1185">Reference proteome</keyword>
<dbReference type="Gene3D" id="3.40.190.10">
    <property type="entry name" value="Periplasmic binding protein-like II"/>
    <property type="match status" value="2"/>
</dbReference>
<dbReference type="SUPFAM" id="SSF46785">
    <property type="entry name" value="Winged helix' DNA-binding domain"/>
    <property type="match status" value="1"/>
</dbReference>
<evidence type="ECO:0000313" key="7">
    <source>
        <dbReference type="Proteomes" id="UP001058461"/>
    </source>
</evidence>
<evidence type="ECO:0000256" key="3">
    <source>
        <dbReference type="ARBA" id="ARBA00023125"/>
    </source>
</evidence>
<dbReference type="Pfam" id="PF00126">
    <property type="entry name" value="HTH_1"/>
    <property type="match status" value="1"/>
</dbReference>
<dbReference type="EMBL" id="CP073347">
    <property type="protein sequence ID" value="UTW10123.1"/>
    <property type="molecule type" value="Genomic_DNA"/>
</dbReference>
<keyword evidence="4" id="KW-0804">Transcription</keyword>
<evidence type="ECO:0000256" key="1">
    <source>
        <dbReference type="ARBA" id="ARBA00009437"/>
    </source>
</evidence>
<evidence type="ECO:0000313" key="6">
    <source>
        <dbReference type="EMBL" id="UTW10123.1"/>
    </source>
</evidence>
<dbReference type="Proteomes" id="UP001058461">
    <property type="component" value="Chromosome"/>
</dbReference>
<proteinExistence type="inferred from homology"/>
<dbReference type="InterPro" id="IPR012787">
    <property type="entry name" value="TF_PcaQ"/>
</dbReference>
<keyword evidence="2" id="KW-0805">Transcription regulation</keyword>